<keyword evidence="8" id="KW-0723">Serine/threonine-protein kinase</keyword>
<dbReference type="InterPro" id="IPR011009">
    <property type="entry name" value="Kinase-like_dom_sf"/>
</dbReference>
<evidence type="ECO:0000313" key="8">
    <source>
        <dbReference type="EMBL" id="HJC47250.1"/>
    </source>
</evidence>
<dbReference type="Gene3D" id="3.30.200.20">
    <property type="entry name" value="Phosphorylase Kinase, domain 1"/>
    <property type="match status" value="1"/>
</dbReference>
<dbReference type="EC" id="2.7.11.1" evidence="1"/>
<keyword evidence="4 8" id="KW-0418">Kinase</keyword>
<dbReference type="SUPFAM" id="SSF56112">
    <property type="entry name" value="Protein kinase-like (PK-like)"/>
    <property type="match status" value="1"/>
</dbReference>
<feature type="domain" description="Protein kinase" evidence="7">
    <location>
        <begin position="11"/>
        <end position="273"/>
    </location>
</feature>
<organism evidence="8 9">
    <name type="scientific">Candidatus Lachnoclostridium pullistercoris</name>
    <dbReference type="NCBI Taxonomy" id="2838632"/>
    <lineage>
        <taxon>Bacteria</taxon>
        <taxon>Bacillati</taxon>
        <taxon>Bacillota</taxon>
        <taxon>Clostridia</taxon>
        <taxon>Lachnospirales</taxon>
        <taxon>Lachnospiraceae</taxon>
    </lineage>
</organism>
<dbReference type="InterPro" id="IPR000719">
    <property type="entry name" value="Prot_kinase_dom"/>
</dbReference>
<dbReference type="GO" id="GO:0004674">
    <property type="term" value="F:protein serine/threonine kinase activity"/>
    <property type="evidence" value="ECO:0007669"/>
    <property type="project" value="UniProtKB-KW"/>
</dbReference>
<dbReference type="EMBL" id="DWWL01000026">
    <property type="protein sequence ID" value="HJC47250.1"/>
    <property type="molecule type" value="Genomic_DNA"/>
</dbReference>
<sequence length="500" mass="56424">MIRDSILFGKYRLERVLGNGGTATVYLATHLGLEEKRAIKKISRTSAEYGRFRREGLILKSVRHPGIPIVYDLEEDGECGYLIEEYLEGDNLFEVVKEQGPLSAARTVSIGIQICHLVYHLHSAKENPILYLDLQPKNLLLCRGTVKLVDFGRAAFFGEDSEAAGTPGCAAPEQYAGEQPDERTDIYGIGAVLYFLCEGRYLPPGGVFFGRHPAVRAGRQKSGRGKRRGWMAGPILRERRKEQKELQKVIRKCLERRREKRYGTAMEVAEALEKVGTRFPELPGRGSGGGSFPIVVGFAGNGRGVGTTHLAVGMTAYLRDRNISALYSEVNREGAVREILRHFRKSLDHFGTISVCGLDMRPFFPENVKLDQGGWQVVVKDLGTDGWERDREWDFLVEVRGGKWWNRSASFPPEPSLVVWNQSLSRFPLRTEPGRRTAACLAPYFPDPFFPGEEAESFYCRLAEQCGIELERRGRWSEKGRRLLRAVRSWEWPGRPTGWG</sequence>
<gene>
    <name evidence="8" type="ORF">IAA04_04290</name>
</gene>
<evidence type="ECO:0000256" key="3">
    <source>
        <dbReference type="ARBA" id="ARBA00022741"/>
    </source>
</evidence>
<dbReference type="GO" id="GO:0005524">
    <property type="term" value="F:ATP binding"/>
    <property type="evidence" value="ECO:0007669"/>
    <property type="project" value="UniProtKB-UniRule"/>
</dbReference>
<protein>
    <recommendedName>
        <fullName evidence="1">non-specific serine/threonine protein kinase</fullName>
        <ecNumber evidence="1">2.7.11.1</ecNumber>
    </recommendedName>
</protein>
<evidence type="ECO:0000256" key="1">
    <source>
        <dbReference type="ARBA" id="ARBA00012513"/>
    </source>
</evidence>
<keyword evidence="3 6" id="KW-0547">Nucleotide-binding</keyword>
<name>A0A9D2T6V9_9FIRM</name>
<dbReference type="InterPro" id="IPR017441">
    <property type="entry name" value="Protein_kinase_ATP_BS"/>
</dbReference>
<evidence type="ECO:0000256" key="4">
    <source>
        <dbReference type="ARBA" id="ARBA00022777"/>
    </source>
</evidence>
<dbReference type="Proteomes" id="UP000823883">
    <property type="component" value="Unassembled WGS sequence"/>
</dbReference>
<accession>A0A9D2T6V9</accession>
<reference evidence="8" key="1">
    <citation type="journal article" date="2021" name="PeerJ">
        <title>Extensive microbial diversity within the chicken gut microbiome revealed by metagenomics and culture.</title>
        <authorList>
            <person name="Gilroy R."/>
            <person name="Ravi A."/>
            <person name="Getino M."/>
            <person name="Pursley I."/>
            <person name="Horton D.L."/>
            <person name="Alikhan N.F."/>
            <person name="Baker D."/>
            <person name="Gharbi K."/>
            <person name="Hall N."/>
            <person name="Watson M."/>
            <person name="Adriaenssens E.M."/>
            <person name="Foster-Nyarko E."/>
            <person name="Jarju S."/>
            <person name="Secka A."/>
            <person name="Antonio M."/>
            <person name="Oren A."/>
            <person name="Chaudhuri R.R."/>
            <person name="La Ragione R."/>
            <person name="Hildebrand F."/>
            <person name="Pallen M.J."/>
        </authorList>
    </citation>
    <scope>NUCLEOTIDE SEQUENCE</scope>
    <source>
        <strain evidence="8">CHK183-5548</strain>
    </source>
</reference>
<dbReference type="AlphaFoldDB" id="A0A9D2T6V9"/>
<keyword evidence="2" id="KW-0808">Transferase</keyword>
<dbReference type="PANTHER" id="PTHR43289">
    <property type="entry name" value="MITOGEN-ACTIVATED PROTEIN KINASE KINASE KINASE 20-RELATED"/>
    <property type="match status" value="1"/>
</dbReference>
<feature type="binding site" evidence="6">
    <location>
        <position position="41"/>
    </location>
    <ligand>
        <name>ATP</name>
        <dbReference type="ChEBI" id="CHEBI:30616"/>
    </ligand>
</feature>
<dbReference type="Pfam" id="PF00069">
    <property type="entry name" value="Pkinase"/>
    <property type="match status" value="1"/>
</dbReference>
<dbReference type="CDD" id="cd14014">
    <property type="entry name" value="STKc_PknB_like"/>
    <property type="match status" value="1"/>
</dbReference>
<keyword evidence="5 6" id="KW-0067">ATP-binding</keyword>
<evidence type="ECO:0000259" key="7">
    <source>
        <dbReference type="PROSITE" id="PS50011"/>
    </source>
</evidence>
<evidence type="ECO:0000256" key="2">
    <source>
        <dbReference type="ARBA" id="ARBA00022679"/>
    </source>
</evidence>
<dbReference type="Gene3D" id="1.10.510.10">
    <property type="entry name" value="Transferase(Phosphotransferase) domain 1"/>
    <property type="match status" value="1"/>
</dbReference>
<dbReference type="PROSITE" id="PS50011">
    <property type="entry name" value="PROTEIN_KINASE_DOM"/>
    <property type="match status" value="1"/>
</dbReference>
<proteinExistence type="predicted"/>
<evidence type="ECO:0000256" key="6">
    <source>
        <dbReference type="PROSITE-ProRule" id="PRU10141"/>
    </source>
</evidence>
<dbReference type="PROSITE" id="PS00107">
    <property type="entry name" value="PROTEIN_KINASE_ATP"/>
    <property type="match status" value="1"/>
</dbReference>
<evidence type="ECO:0000313" key="9">
    <source>
        <dbReference type="Proteomes" id="UP000823883"/>
    </source>
</evidence>
<comment type="caution">
    <text evidence="8">The sequence shown here is derived from an EMBL/GenBank/DDBJ whole genome shotgun (WGS) entry which is preliminary data.</text>
</comment>
<evidence type="ECO:0000256" key="5">
    <source>
        <dbReference type="ARBA" id="ARBA00022840"/>
    </source>
</evidence>
<dbReference type="PANTHER" id="PTHR43289:SF6">
    <property type="entry name" value="SERINE_THREONINE-PROTEIN KINASE NEKL-3"/>
    <property type="match status" value="1"/>
</dbReference>
<reference evidence="8" key="2">
    <citation type="submission" date="2021-04" db="EMBL/GenBank/DDBJ databases">
        <authorList>
            <person name="Gilroy R."/>
        </authorList>
    </citation>
    <scope>NUCLEOTIDE SEQUENCE</scope>
    <source>
        <strain evidence="8">CHK183-5548</strain>
    </source>
</reference>